<protein>
    <submittedName>
        <fullName evidence="2">Uncharacterized protein</fullName>
    </submittedName>
</protein>
<sequence>MRYPVSVSRLLSWSFFLIIHFLFSFFPAWKLYVHKRLIKTIVTKKF</sequence>
<evidence type="ECO:0000256" key="1">
    <source>
        <dbReference type="SAM" id="Phobius"/>
    </source>
</evidence>
<dbReference type="AlphaFoldDB" id="A0A0E9TAV6"/>
<keyword evidence="1" id="KW-0812">Transmembrane</keyword>
<feature type="transmembrane region" description="Helical" evidence="1">
    <location>
        <begin position="12"/>
        <end position="32"/>
    </location>
</feature>
<proteinExistence type="predicted"/>
<name>A0A0E9TAV6_ANGAN</name>
<keyword evidence="1" id="KW-1133">Transmembrane helix</keyword>
<organism evidence="2">
    <name type="scientific">Anguilla anguilla</name>
    <name type="common">European freshwater eel</name>
    <name type="synonym">Muraena anguilla</name>
    <dbReference type="NCBI Taxonomy" id="7936"/>
    <lineage>
        <taxon>Eukaryota</taxon>
        <taxon>Metazoa</taxon>
        <taxon>Chordata</taxon>
        <taxon>Craniata</taxon>
        <taxon>Vertebrata</taxon>
        <taxon>Euteleostomi</taxon>
        <taxon>Actinopterygii</taxon>
        <taxon>Neopterygii</taxon>
        <taxon>Teleostei</taxon>
        <taxon>Anguilliformes</taxon>
        <taxon>Anguillidae</taxon>
        <taxon>Anguilla</taxon>
    </lineage>
</organism>
<reference evidence="2" key="1">
    <citation type="submission" date="2014-11" db="EMBL/GenBank/DDBJ databases">
        <authorList>
            <person name="Amaro Gonzalez C."/>
        </authorList>
    </citation>
    <scope>NUCLEOTIDE SEQUENCE</scope>
</reference>
<dbReference type="EMBL" id="GBXM01058739">
    <property type="protein sequence ID" value="JAH49838.1"/>
    <property type="molecule type" value="Transcribed_RNA"/>
</dbReference>
<accession>A0A0E9TAV6</accession>
<evidence type="ECO:0000313" key="2">
    <source>
        <dbReference type="EMBL" id="JAH49838.1"/>
    </source>
</evidence>
<keyword evidence="1" id="KW-0472">Membrane</keyword>
<reference evidence="2" key="2">
    <citation type="journal article" date="2015" name="Fish Shellfish Immunol.">
        <title>Early steps in the European eel (Anguilla anguilla)-Vibrio vulnificus interaction in the gills: Role of the RtxA13 toxin.</title>
        <authorList>
            <person name="Callol A."/>
            <person name="Pajuelo D."/>
            <person name="Ebbesson L."/>
            <person name="Teles M."/>
            <person name="MacKenzie S."/>
            <person name="Amaro C."/>
        </authorList>
    </citation>
    <scope>NUCLEOTIDE SEQUENCE</scope>
</reference>